<dbReference type="EMBL" id="QNSA01000006">
    <property type="protein sequence ID" value="RBP73337.1"/>
    <property type="molecule type" value="Genomic_DNA"/>
</dbReference>
<dbReference type="AlphaFoldDB" id="A0A368UZA3"/>
<comment type="caution">
    <text evidence="2">The sequence shown here is derived from an EMBL/GenBank/DDBJ whole genome shotgun (WGS) entry which is preliminary data.</text>
</comment>
<dbReference type="EMBL" id="QPJB01000006">
    <property type="protein sequence ID" value="RCW34156.1"/>
    <property type="molecule type" value="Genomic_DNA"/>
</dbReference>
<reference evidence="2 3" key="1">
    <citation type="submission" date="2018-07" db="EMBL/GenBank/DDBJ databases">
        <title>Freshwater and sediment microbial communities from various areas in North America, analyzing microbe dynamics in response to fracking.</title>
        <authorList>
            <person name="Lamendella R."/>
        </authorList>
    </citation>
    <scope>NUCLEOTIDE SEQUENCE [LARGE SCALE GENOMIC DNA]</scope>
    <source>
        <strain evidence="2 3">114E</strain>
        <strain evidence="1 4">114E_o</strain>
    </source>
</reference>
<evidence type="ECO:0000313" key="3">
    <source>
        <dbReference type="Proteomes" id="UP000252795"/>
    </source>
</evidence>
<accession>A0A368UZA3</accession>
<gene>
    <name evidence="2" type="ORF">DET51_106194</name>
    <name evidence="1" type="ORF">DET64_106194</name>
</gene>
<proteinExistence type="predicted"/>
<evidence type="ECO:0000313" key="4">
    <source>
        <dbReference type="Proteomes" id="UP000253065"/>
    </source>
</evidence>
<keyword evidence="4" id="KW-1185">Reference proteome</keyword>
<dbReference type="Proteomes" id="UP000252795">
    <property type="component" value="Unassembled WGS sequence"/>
</dbReference>
<dbReference type="RefSeq" id="WP_113879877.1">
    <property type="nucleotide sequence ID" value="NZ_QNSA01000006.1"/>
</dbReference>
<name>A0A368UZA3_MARNT</name>
<dbReference type="Proteomes" id="UP000253065">
    <property type="component" value="Unassembled WGS sequence"/>
</dbReference>
<sequence>MATPYNMAFACLTCCKSFKREFDLAEECPMTLKCPECGGSAYNFGRHFKPPKKSNKKQWDKIRFLFEHGFRFQKIRVGSGHHDTVPYPETLEEAKEFVVTYKDYAIHSG</sequence>
<evidence type="ECO:0000313" key="1">
    <source>
        <dbReference type="EMBL" id="RBP73337.1"/>
    </source>
</evidence>
<evidence type="ECO:0000313" key="2">
    <source>
        <dbReference type="EMBL" id="RCW34156.1"/>
    </source>
</evidence>
<protein>
    <submittedName>
        <fullName evidence="2">Uncharacterized protein</fullName>
    </submittedName>
</protein>
<organism evidence="2 3">
    <name type="scientific">Marinobacter nauticus</name>
    <name type="common">Marinobacter hydrocarbonoclasticus</name>
    <name type="synonym">Marinobacter aquaeolei</name>
    <dbReference type="NCBI Taxonomy" id="2743"/>
    <lineage>
        <taxon>Bacteria</taxon>
        <taxon>Pseudomonadati</taxon>
        <taxon>Pseudomonadota</taxon>
        <taxon>Gammaproteobacteria</taxon>
        <taxon>Pseudomonadales</taxon>
        <taxon>Marinobacteraceae</taxon>
        <taxon>Marinobacter</taxon>
    </lineage>
</organism>